<dbReference type="InterPro" id="IPR036871">
    <property type="entry name" value="PX_dom_sf"/>
</dbReference>
<dbReference type="GO" id="GO:0005085">
    <property type="term" value="F:guanyl-nucleotide exchange factor activity"/>
    <property type="evidence" value="ECO:0007669"/>
    <property type="project" value="TreeGrafter"/>
</dbReference>
<dbReference type="PROSITE" id="PS51205">
    <property type="entry name" value="VPS9"/>
    <property type="match status" value="1"/>
</dbReference>
<dbReference type="GO" id="GO:0097422">
    <property type="term" value="C:tubular endosome"/>
    <property type="evidence" value="ECO:0007669"/>
    <property type="project" value="TreeGrafter"/>
</dbReference>
<feature type="compositionally biased region" description="Low complexity" evidence="2">
    <location>
        <begin position="616"/>
        <end position="631"/>
    </location>
</feature>
<dbReference type="RefSeq" id="XP_064657862.1">
    <property type="nucleotide sequence ID" value="XM_064804061.1"/>
</dbReference>
<dbReference type="GO" id="GO:0035091">
    <property type="term" value="F:phosphatidylinositol binding"/>
    <property type="evidence" value="ECO:0007669"/>
    <property type="project" value="InterPro"/>
</dbReference>
<dbReference type="GO" id="GO:0005770">
    <property type="term" value="C:late endosome"/>
    <property type="evidence" value="ECO:0007669"/>
    <property type="project" value="TreeGrafter"/>
</dbReference>
<dbReference type="GeneID" id="89928160"/>
<dbReference type="PANTHER" id="PTHR24170:SF1">
    <property type="entry name" value="DOMAIN PROTEIN, PUTATIVE (AFU_ORTHOLOGUE AFUA_1G09870)-RELATED"/>
    <property type="match status" value="1"/>
</dbReference>
<feature type="region of interest" description="Disordered" evidence="2">
    <location>
        <begin position="230"/>
        <end position="276"/>
    </location>
</feature>
<feature type="compositionally biased region" description="Low complexity" evidence="2">
    <location>
        <begin position="238"/>
        <end position="271"/>
    </location>
</feature>
<feature type="compositionally biased region" description="Polar residues" evidence="2">
    <location>
        <begin position="420"/>
        <end position="430"/>
    </location>
</feature>
<evidence type="ECO:0000256" key="1">
    <source>
        <dbReference type="ARBA" id="ARBA00007428"/>
    </source>
</evidence>
<protein>
    <recommendedName>
        <fullName evidence="3">VPS9 domain-containing protein</fullName>
    </recommendedName>
</protein>
<dbReference type="Pfam" id="PF00787">
    <property type="entry name" value="PX"/>
    <property type="match status" value="1"/>
</dbReference>
<keyword evidence="5" id="KW-1185">Reference proteome</keyword>
<evidence type="ECO:0000256" key="2">
    <source>
        <dbReference type="SAM" id="MobiDB-lite"/>
    </source>
</evidence>
<name>A0AAV9P7Y1_9PEZI</name>
<comment type="similarity">
    <text evidence="1">Belongs to the UPF0507 family.</text>
</comment>
<dbReference type="GO" id="GO:0000149">
    <property type="term" value="F:SNARE binding"/>
    <property type="evidence" value="ECO:0007669"/>
    <property type="project" value="TreeGrafter"/>
</dbReference>
<dbReference type="Gene3D" id="1.20.1050.80">
    <property type="entry name" value="VPS9 domain"/>
    <property type="match status" value="1"/>
</dbReference>
<dbReference type="EMBL" id="JAVRRT010000010">
    <property type="protein sequence ID" value="KAK5168252.1"/>
    <property type="molecule type" value="Genomic_DNA"/>
</dbReference>
<dbReference type="Pfam" id="PF02204">
    <property type="entry name" value="VPS9"/>
    <property type="match status" value="1"/>
</dbReference>
<dbReference type="SUPFAM" id="SSF48403">
    <property type="entry name" value="Ankyrin repeat"/>
    <property type="match status" value="1"/>
</dbReference>
<feature type="region of interest" description="Disordered" evidence="2">
    <location>
        <begin position="593"/>
        <end position="656"/>
    </location>
</feature>
<dbReference type="GO" id="GO:0030133">
    <property type="term" value="C:transport vesicle"/>
    <property type="evidence" value="ECO:0007669"/>
    <property type="project" value="TreeGrafter"/>
</dbReference>
<proteinExistence type="inferred from homology"/>
<feature type="region of interest" description="Disordered" evidence="2">
    <location>
        <begin position="67"/>
        <end position="89"/>
    </location>
</feature>
<dbReference type="Gene3D" id="1.25.40.20">
    <property type="entry name" value="Ankyrin repeat-containing domain"/>
    <property type="match status" value="1"/>
</dbReference>
<feature type="domain" description="VPS9" evidence="3">
    <location>
        <begin position="344"/>
        <end position="506"/>
    </location>
</feature>
<dbReference type="Proteomes" id="UP001337655">
    <property type="component" value="Unassembled WGS sequence"/>
</dbReference>
<dbReference type="Pfam" id="PF13857">
    <property type="entry name" value="Ank_5"/>
    <property type="match status" value="1"/>
</dbReference>
<dbReference type="Gene3D" id="3.30.1520.10">
    <property type="entry name" value="Phox-like domain"/>
    <property type="match status" value="1"/>
</dbReference>
<feature type="region of interest" description="Disordered" evidence="2">
    <location>
        <begin position="414"/>
        <end position="435"/>
    </location>
</feature>
<gene>
    <name evidence="4" type="ORF">LTR77_006821</name>
</gene>
<evidence type="ECO:0000259" key="3">
    <source>
        <dbReference type="PROSITE" id="PS51205"/>
    </source>
</evidence>
<dbReference type="CDD" id="cd06093">
    <property type="entry name" value="PX_domain"/>
    <property type="match status" value="1"/>
</dbReference>
<dbReference type="GO" id="GO:0045022">
    <property type="term" value="P:early endosome to late endosome transport"/>
    <property type="evidence" value="ECO:0007669"/>
    <property type="project" value="TreeGrafter"/>
</dbReference>
<comment type="caution">
    <text evidence="4">The sequence shown here is derived from an EMBL/GenBank/DDBJ whole genome shotgun (WGS) entry which is preliminary data.</text>
</comment>
<evidence type="ECO:0000313" key="4">
    <source>
        <dbReference type="EMBL" id="KAK5168252.1"/>
    </source>
</evidence>
<dbReference type="SUPFAM" id="SSF64268">
    <property type="entry name" value="PX domain"/>
    <property type="match status" value="1"/>
</dbReference>
<dbReference type="InterPro" id="IPR051248">
    <property type="entry name" value="UPF0507/Ank_repeat_27"/>
</dbReference>
<reference evidence="4 5" key="1">
    <citation type="submission" date="2023-08" db="EMBL/GenBank/DDBJ databases">
        <title>Black Yeasts Isolated from many extreme environments.</title>
        <authorList>
            <person name="Coleine C."/>
            <person name="Stajich J.E."/>
            <person name="Selbmann L."/>
        </authorList>
    </citation>
    <scope>NUCLEOTIDE SEQUENCE [LARGE SCALE GENOMIC DNA]</scope>
    <source>
        <strain evidence="4 5">CCFEE 5935</strain>
    </source>
</reference>
<dbReference type="InterPro" id="IPR002110">
    <property type="entry name" value="Ankyrin_rpt"/>
</dbReference>
<dbReference type="InterPro" id="IPR037191">
    <property type="entry name" value="VPS9_dom_sf"/>
</dbReference>
<dbReference type="SMART" id="SM00248">
    <property type="entry name" value="ANK"/>
    <property type="match status" value="4"/>
</dbReference>
<dbReference type="GO" id="GO:0005886">
    <property type="term" value="C:plasma membrane"/>
    <property type="evidence" value="ECO:0007669"/>
    <property type="project" value="TreeGrafter"/>
</dbReference>
<dbReference type="GO" id="GO:0005769">
    <property type="term" value="C:early endosome"/>
    <property type="evidence" value="ECO:0007669"/>
    <property type="project" value="TreeGrafter"/>
</dbReference>
<dbReference type="PANTHER" id="PTHR24170">
    <property type="entry name" value="ANKYRIN REPEAT DOMAIN-CONTAINING PROTEIN 27"/>
    <property type="match status" value="1"/>
</dbReference>
<accession>A0AAV9P7Y1</accession>
<evidence type="ECO:0000313" key="5">
    <source>
        <dbReference type="Proteomes" id="UP001337655"/>
    </source>
</evidence>
<dbReference type="InterPro" id="IPR036770">
    <property type="entry name" value="Ankyrin_rpt-contain_sf"/>
</dbReference>
<sequence>MPALNPFLRAFFRSAIPSQCSPINHHVLLAPTTEVLLNSKDRETGTSYADLANTEEFLASHVLRVPGGAPPGSNGAKDAGSVRENKSKAKQYSTVNGRTVVVKDTFVYSNKGFKTLNQAQLLQDFIYYPDVADGQQWLVYYISRPLVGSYQATPVIPAVISDEPSKERKKVLAEASGSASTSSAIGFGMQKKKNIKSFGDLMSQFPMISRQMQIGLEKIIRELISANDSPIPKRASRRSSVSSQSSNPSLSESITSLKSSLSGSSTVPPTSIELEPEEEAMRTALERAVTATIELFQSVDKQQLSLLGTSTELTGPVVEHMIERYVTEQVHDQTLFPRVCALRRPDDSDLESKIRKMTDIDITQVGIPIEDGMRGKRELAARLAKGVEAFKKMGVASSPQEMLEILLKTQKLITEEEQPTPRTSQDSSAEQSEKPSAVLTINADILVSMLVIVVIRSGVRHLHSRLLYMRYFIFIDEVENGEQGYALATLEAVLAHLTNASSNLRKASKQNRLLWQAARSGDLQALEAILQPSIMAPSEATLAGSPREYTAELSDEESSINDLSLDEARPTSTAQTPQPQGDFVAVNGSLEHVFPFKRPPTPPPEQTQARGKKRVSMASLPRSHSASSVHSSRSHSRHMSVESSHSMGATSDVSGERLAQTQDADGNSVLMMAVETSKANALKLLLSMPAHFRADFVLEDVNSDGATLLNAAVQSGDRAVTEELISYIEDNASEEQLRRYLAMQDSKGRCMGHYLFTQPHLIQRFGKKLPWRLKDKNGQTPLFAFCRSYDHEQYHWMVESAIALATETQGDGEPLHLDDHVDAKGNTLLHVVNNTQITLKLLRHCDSDVNAANDKRYTPLMVGSKYGRIDLVRTLFADPRSDMTLKDIRGLTAVELAKDDDVRNRIDDLVLLSTPPGQDGRMTTLVRSYFVEDATIRFVLKSGAPSSNGMITVTTCRRSISDFEHLSKWLAVECPASWLPTHFNLPSPFLIPSKPSRAILRDNQIRLNNYFHNLLTHSTFSTHELVWEFFLVPDIDADMLTERSKRKAEARVDNVKEDFEPVTDTQEVENFVEFARDQMRGMISATKKLIRSTNRRRMIYNDFAEGTALLSSRISTLLYLPQSHITAFERYTKTLIPTEASPMASFYYNLHSVHSSSNAIQDALDRPAYLIGSMSQAQRTIDRSMGSISRSNRWTPNIGLFDDAKKQVAHDAWAKTAKARVELESLGCELRYTQQTVAGELAGWQEEHVRSGKEMLRKFAGDTVVRERARLEGMQRALREVRKGGVGV</sequence>
<dbReference type="SUPFAM" id="SSF109993">
    <property type="entry name" value="VPS9 domain"/>
    <property type="match status" value="1"/>
</dbReference>
<organism evidence="4 5">
    <name type="scientific">Saxophila tyrrhenica</name>
    <dbReference type="NCBI Taxonomy" id="1690608"/>
    <lineage>
        <taxon>Eukaryota</taxon>
        <taxon>Fungi</taxon>
        <taxon>Dikarya</taxon>
        <taxon>Ascomycota</taxon>
        <taxon>Pezizomycotina</taxon>
        <taxon>Dothideomycetes</taxon>
        <taxon>Dothideomycetidae</taxon>
        <taxon>Mycosphaerellales</taxon>
        <taxon>Extremaceae</taxon>
        <taxon>Saxophila</taxon>
    </lineage>
</organism>
<dbReference type="InterPro" id="IPR003123">
    <property type="entry name" value="VPS9"/>
</dbReference>
<dbReference type="InterPro" id="IPR001683">
    <property type="entry name" value="PX_dom"/>
</dbReference>